<evidence type="ECO:0000313" key="5">
    <source>
        <dbReference type="Proteomes" id="UP001162164"/>
    </source>
</evidence>
<name>A0ABQ9JW84_9CUCU</name>
<feature type="region of interest" description="Disordered" evidence="2">
    <location>
        <begin position="316"/>
        <end position="355"/>
    </location>
</feature>
<evidence type="ECO:0000259" key="3">
    <source>
        <dbReference type="Pfam" id="PF23055"/>
    </source>
</evidence>
<gene>
    <name evidence="4" type="ORF">NQ317_001812</name>
</gene>
<evidence type="ECO:0000256" key="1">
    <source>
        <dbReference type="SAM" id="Coils"/>
    </source>
</evidence>
<accession>A0ABQ9JW84</accession>
<dbReference type="PANTHER" id="PTHR33327">
    <property type="entry name" value="ENDONUCLEASE"/>
    <property type="match status" value="1"/>
</dbReference>
<comment type="caution">
    <text evidence="4">The sequence shown here is derived from an EMBL/GenBank/DDBJ whole genome shotgun (WGS) entry which is preliminary data.</text>
</comment>
<reference evidence="4" key="1">
    <citation type="journal article" date="2023" name="Insect Mol. Biol.">
        <title>Genome sequencing provides insights into the evolution of gene families encoding plant cell wall-degrading enzymes in longhorned beetles.</title>
        <authorList>
            <person name="Shin N.R."/>
            <person name="Okamura Y."/>
            <person name="Kirsch R."/>
            <person name="Pauchet Y."/>
        </authorList>
    </citation>
    <scope>NUCLEOTIDE SEQUENCE</scope>
    <source>
        <strain evidence="4">MMC_N1</strain>
    </source>
</reference>
<keyword evidence="1" id="KW-0175">Coiled coil</keyword>
<evidence type="ECO:0000313" key="4">
    <source>
        <dbReference type="EMBL" id="KAJ8981849.1"/>
    </source>
</evidence>
<feature type="compositionally biased region" description="Basic residues" evidence="2">
    <location>
        <begin position="209"/>
        <end position="222"/>
    </location>
</feature>
<sequence>MPNTDASHLSVKLPPFVPDDPDMWLRLVDITFTLAKITNEEDKFGYVMTALDPRTVVREVREMLMQPPKEKPYTTLKQLLVTRFSTSQEERIRMLLEREEIGDSKPSQLLRRLKSLAGTAFSESVLRTLWMDRLPQSIRTVLVTQKNTPLDEVAELADAIAESVSSKPIVCEATRPVSDADDRLAKLEQQISAMTRQMAKLCAGTERHQFRRSSRSRSRGRTQNRDTSVDVKRHGERNPFIFKDLATAKQVFVRFDGVKKQLQNPYDGPFTVTSRDDKTLTVIVRGREPAYVENEELLASDVRDFTDDDEHNRVVIRPRTHEDEERNQQQTETSTFTTRSGRTVRFPNRLQAGFS</sequence>
<dbReference type="InterPro" id="IPR055469">
    <property type="entry name" value="DUF7041"/>
</dbReference>
<dbReference type="Pfam" id="PF23055">
    <property type="entry name" value="DUF7041"/>
    <property type="match status" value="1"/>
</dbReference>
<feature type="coiled-coil region" evidence="1">
    <location>
        <begin position="177"/>
        <end position="204"/>
    </location>
</feature>
<feature type="compositionally biased region" description="Basic and acidic residues" evidence="2">
    <location>
        <begin position="316"/>
        <end position="327"/>
    </location>
</feature>
<dbReference type="Proteomes" id="UP001162164">
    <property type="component" value="Unassembled WGS sequence"/>
</dbReference>
<feature type="compositionally biased region" description="Polar residues" evidence="2">
    <location>
        <begin position="328"/>
        <end position="341"/>
    </location>
</feature>
<proteinExistence type="predicted"/>
<protein>
    <recommendedName>
        <fullName evidence="3">DUF7041 domain-containing protein</fullName>
    </recommendedName>
</protein>
<feature type="compositionally biased region" description="Basic and acidic residues" evidence="2">
    <location>
        <begin position="223"/>
        <end position="232"/>
    </location>
</feature>
<keyword evidence="5" id="KW-1185">Reference proteome</keyword>
<dbReference type="PANTHER" id="PTHR33327:SF3">
    <property type="entry name" value="RNA-DIRECTED DNA POLYMERASE"/>
    <property type="match status" value="1"/>
</dbReference>
<feature type="domain" description="DUF7041" evidence="3">
    <location>
        <begin position="13"/>
        <end position="97"/>
    </location>
</feature>
<organism evidence="4 5">
    <name type="scientific">Molorchus minor</name>
    <dbReference type="NCBI Taxonomy" id="1323400"/>
    <lineage>
        <taxon>Eukaryota</taxon>
        <taxon>Metazoa</taxon>
        <taxon>Ecdysozoa</taxon>
        <taxon>Arthropoda</taxon>
        <taxon>Hexapoda</taxon>
        <taxon>Insecta</taxon>
        <taxon>Pterygota</taxon>
        <taxon>Neoptera</taxon>
        <taxon>Endopterygota</taxon>
        <taxon>Coleoptera</taxon>
        <taxon>Polyphaga</taxon>
        <taxon>Cucujiformia</taxon>
        <taxon>Chrysomeloidea</taxon>
        <taxon>Cerambycidae</taxon>
        <taxon>Lamiinae</taxon>
        <taxon>Monochamini</taxon>
        <taxon>Molorchus</taxon>
    </lineage>
</organism>
<feature type="region of interest" description="Disordered" evidence="2">
    <location>
        <begin position="204"/>
        <end position="232"/>
    </location>
</feature>
<evidence type="ECO:0000256" key="2">
    <source>
        <dbReference type="SAM" id="MobiDB-lite"/>
    </source>
</evidence>
<dbReference type="EMBL" id="JAPWTJ010000158">
    <property type="protein sequence ID" value="KAJ8981849.1"/>
    <property type="molecule type" value="Genomic_DNA"/>
</dbReference>